<reference evidence="2 3" key="1">
    <citation type="submission" date="2015-05" db="EMBL/GenBank/DDBJ databases">
        <title>Critical biogeochemical functions in the subsurface are associated with bacteria from new phyla and little studied lineages.</title>
        <authorList>
            <person name="Hug L.A."/>
            <person name="Thomas B.C."/>
            <person name="Sharon I."/>
            <person name="Brown C.T."/>
            <person name="Sharma R."/>
            <person name="Hettich R.L."/>
            <person name="Wilkins M.J."/>
            <person name="Williams K.H."/>
            <person name="Singh A."/>
            <person name="Banfield J.F."/>
        </authorList>
    </citation>
    <scope>NUCLEOTIDE SEQUENCE [LARGE SCALE GENOMIC DNA]</scope>
    <source>
        <strain evidence="2">CSP1-7</strain>
    </source>
</reference>
<keyword evidence="1" id="KW-0812">Transmembrane</keyword>
<protein>
    <submittedName>
        <fullName evidence="2">Major facilitator superfamily protein</fullName>
    </submittedName>
</protein>
<dbReference type="EMBL" id="LDXK01000003">
    <property type="protein sequence ID" value="KRT67409.1"/>
    <property type="molecule type" value="Genomic_DNA"/>
</dbReference>
<gene>
    <name evidence="2" type="ORF">XU08_C0003G0085</name>
</gene>
<dbReference type="InterPro" id="IPR036259">
    <property type="entry name" value="MFS_trans_sf"/>
</dbReference>
<feature type="transmembrane region" description="Helical" evidence="1">
    <location>
        <begin position="335"/>
        <end position="356"/>
    </location>
</feature>
<feature type="transmembrane region" description="Helical" evidence="1">
    <location>
        <begin position="12"/>
        <end position="38"/>
    </location>
</feature>
<feature type="transmembrane region" description="Helical" evidence="1">
    <location>
        <begin position="243"/>
        <end position="265"/>
    </location>
</feature>
<evidence type="ECO:0000313" key="3">
    <source>
        <dbReference type="Proteomes" id="UP000051297"/>
    </source>
</evidence>
<comment type="caution">
    <text evidence="2">The sequence shown here is derived from an EMBL/GenBank/DDBJ whole genome shotgun (WGS) entry which is preliminary data.</text>
</comment>
<evidence type="ECO:0000313" key="2">
    <source>
        <dbReference type="EMBL" id="KRT67409.1"/>
    </source>
</evidence>
<dbReference type="STRING" id="1576480.XU08_C0003G0085"/>
<sequence>MIGLNRFYRRPLNSLYLTTSILHFGLSMIGIFVPIYIFQLTGNFYYLPAFYGVLSLTAIFSLLAAPTFLLRLGAGRSVLLANVFRILNLLLLLLAARNPLLILPAAIFEGLTIPTFWVTYHSVFLASGKDGEFGRKIAWMGVFVSVVSALAPFFGGLVVATFGFPVLYGLGMLLILLSSIPILWVGDHLGFRFVGAKQILAETFSRPWRPVLTGFLGIRLENVIAALFWPLFLFGVVKSFTNLGAVTSVFAVVEVALMVVAGRVVDSLGSRRVFKVGALFLAPFWFLVGFFPGILALAVLNAYRGLVAPFYGIGAESLFYKLAEKDHFLSVIKREVSIHLSILVSVFICAVLWFFFPANWPVLLIPAALACFLAITFTRAK</sequence>
<feature type="transmembrane region" description="Helical" evidence="1">
    <location>
        <begin position="44"/>
        <end position="65"/>
    </location>
</feature>
<name>A0A0T5ZX79_UNCKA</name>
<organism evidence="2 3">
    <name type="scientific">candidate division WWE3 bacterium CSP1-7</name>
    <dbReference type="NCBI Taxonomy" id="1576480"/>
    <lineage>
        <taxon>Bacteria</taxon>
        <taxon>Katanobacteria</taxon>
    </lineage>
</organism>
<accession>A0A0T5ZX79</accession>
<feature type="transmembrane region" description="Helical" evidence="1">
    <location>
        <begin position="166"/>
        <end position="190"/>
    </location>
</feature>
<dbReference type="AlphaFoldDB" id="A0A0T5ZX79"/>
<evidence type="ECO:0000256" key="1">
    <source>
        <dbReference type="SAM" id="Phobius"/>
    </source>
</evidence>
<keyword evidence="1" id="KW-1133">Transmembrane helix</keyword>
<feature type="transmembrane region" description="Helical" evidence="1">
    <location>
        <begin position="137"/>
        <end position="160"/>
    </location>
</feature>
<dbReference type="Proteomes" id="UP000051297">
    <property type="component" value="Unassembled WGS sequence"/>
</dbReference>
<dbReference type="Gene3D" id="1.20.1250.20">
    <property type="entry name" value="MFS general substrate transporter like domains"/>
    <property type="match status" value="1"/>
</dbReference>
<feature type="transmembrane region" description="Helical" evidence="1">
    <location>
        <begin position="362"/>
        <end position="380"/>
    </location>
</feature>
<feature type="transmembrane region" description="Helical" evidence="1">
    <location>
        <begin position="211"/>
        <end position="237"/>
    </location>
</feature>
<keyword evidence="1" id="KW-0472">Membrane</keyword>
<dbReference type="SUPFAM" id="SSF103473">
    <property type="entry name" value="MFS general substrate transporter"/>
    <property type="match status" value="1"/>
</dbReference>
<proteinExistence type="predicted"/>
<feature type="transmembrane region" description="Helical" evidence="1">
    <location>
        <begin position="277"/>
        <end position="300"/>
    </location>
</feature>